<keyword evidence="4" id="KW-0808">Transferase</keyword>
<dbReference type="PANTHER" id="PTHR11214">
    <property type="entry name" value="BETA-1,3-N-ACETYLGLUCOSAMINYLTRANSFERASE"/>
    <property type="match status" value="1"/>
</dbReference>
<evidence type="ECO:0000256" key="5">
    <source>
        <dbReference type="ARBA" id="ARBA00022692"/>
    </source>
</evidence>
<dbReference type="Pfam" id="PF01762">
    <property type="entry name" value="Galactosyl_T"/>
    <property type="match status" value="1"/>
</dbReference>
<keyword evidence="6" id="KW-0735">Signal-anchor</keyword>
<gene>
    <name evidence="11" type="ORF">SK128_013645</name>
</gene>
<evidence type="ECO:0000313" key="12">
    <source>
        <dbReference type="Proteomes" id="UP001381693"/>
    </source>
</evidence>
<evidence type="ECO:0000256" key="3">
    <source>
        <dbReference type="ARBA" id="ARBA00022676"/>
    </source>
</evidence>
<evidence type="ECO:0000256" key="9">
    <source>
        <dbReference type="ARBA" id="ARBA00023136"/>
    </source>
</evidence>
<dbReference type="GO" id="GO:0000139">
    <property type="term" value="C:Golgi membrane"/>
    <property type="evidence" value="ECO:0007669"/>
    <property type="project" value="UniProtKB-SubCell"/>
</dbReference>
<feature type="non-terminal residue" evidence="11">
    <location>
        <position position="1"/>
    </location>
</feature>
<comment type="similarity">
    <text evidence="2 10">Belongs to the glycosyltransferase 31 family.</text>
</comment>
<comment type="subcellular location">
    <subcellularLocation>
        <location evidence="1 10">Golgi apparatus membrane</location>
        <topology evidence="1 10">Single-pass type II membrane protein</topology>
    </subcellularLocation>
</comment>
<comment type="caution">
    <text evidence="11">The sequence shown here is derived from an EMBL/GenBank/DDBJ whole genome shotgun (WGS) entry which is preliminary data.</text>
</comment>
<organism evidence="11 12">
    <name type="scientific">Halocaridina rubra</name>
    <name type="common">Hawaiian red shrimp</name>
    <dbReference type="NCBI Taxonomy" id="373956"/>
    <lineage>
        <taxon>Eukaryota</taxon>
        <taxon>Metazoa</taxon>
        <taxon>Ecdysozoa</taxon>
        <taxon>Arthropoda</taxon>
        <taxon>Crustacea</taxon>
        <taxon>Multicrustacea</taxon>
        <taxon>Malacostraca</taxon>
        <taxon>Eumalacostraca</taxon>
        <taxon>Eucarida</taxon>
        <taxon>Decapoda</taxon>
        <taxon>Pleocyemata</taxon>
        <taxon>Caridea</taxon>
        <taxon>Atyoidea</taxon>
        <taxon>Atyidae</taxon>
        <taxon>Halocaridina</taxon>
    </lineage>
</organism>
<dbReference type="GO" id="GO:0006493">
    <property type="term" value="P:protein O-linked glycosylation"/>
    <property type="evidence" value="ECO:0007669"/>
    <property type="project" value="TreeGrafter"/>
</dbReference>
<dbReference type="EMBL" id="JAXCGZ010015580">
    <property type="protein sequence ID" value="KAK7070050.1"/>
    <property type="molecule type" value="Genomic_DNA"/>
</dbReference>
<accession>A0AAN8WPT2</accession>
<dbReference type="Proteomes" id="UP001381693">
    <property type="component" value="Unassembled WGS sequence"/>
</dbReference>
<dbReference type="GO" id="GO:0016758">
    <property type="term" value="F:hexosyltransferase activity"/>
    <property type="evidence" value="ECO:0007669"/>
    <property type="project" value="InterPro"/>
</dbReference>
<evidence type="ECO:0000256" key="1">
    <source>
        <dbReference type="ARBA" id="ARBA00004323"/>
    </source>
</evidence>
<keyword evidence="9" id="KW-0472">Membrane</keyword>
<name>A0AAN8WPT2_HALRR</name>
<dbReference type="Gene3D" id="3.90.550.50">
    <property type="match status" value="1"/>
</dbReference>
<keyword evidence="3 10" id="KW-0328">Glycosyltransferase</keyword>
<evidence type="ECO:0000256" key="2">
    <source>
        <dbReference type="ARBA" id="ARBA00008661"/>
    </source>
</evidence>
<proteinExistence type="inferred from homology"/>
<keyword evidence="8 10" id="KW-0333">Golgi apparatus</keyword>
<reference evidence="11 12" key="1">
    <citation type="submission" date="2023-11" db="EMBL/GenBank/DDBJ databases">
        <title>Halocaridina rubra genome assembly.</title>
        <authorList>
            <person name="Smith C."/>
        </authorList>
    </citation>
    <scope>NUCLEOTIDE SEQUENCE [LARGE SCALE GENOMIC DNA]</scope>
    <source>
        <strain evidence="11">EP-1</strain>
        <tissue evidence="11">Whole</tissue>
    </source>
</reference>
<keyword evidence="12" id="KW-1185">Reference proteome</keyword>
<dbReference type="InterPro" id="IPR002659">
    <property type="entry name" value="Glyco_trans_31"/>
</dbReference>
<evidence type="ECO:0000256" key="7">
    <source>
        <dbReference type="ARBA" id="ARBA00022989"/>
    </source>
</evidence>
<dbReference type="AlphaFoldDB" id="A0AAN8WPT2"/>
<evidence type="ECO:0000256" key="4">
    <source>
        <dbReference type="ARBA" id="ARBA00022679"/>
    </source>
</evidence>
<dbReference type="PANTHER" id="PTHR11214:SF378">
    <property type="entry name" value="BETA-1,3-GALACTOSYLTRANSFERASE 4"/>
    <property type="match status" value="1"/>
</dbReference>
<evidence type="ECO:0000313" key="11">
    <source>
        <dbReference type="EMBL" id="KAK7070050.1"/>
    </source>
</evidence>
<sequence length="264" mass="30382">LRVLNIIPVRSSDNQVRDGVRRTWGDLHVVSSTKLKSLFLIGASTGNEEQDHLLEESHAFHDIIQVDIIDDYLNLSLKTLTALHWKQSRCPQVPWLLKSDGDVFMNPWAVSQVLKEAKKDFVCRVLRQRYVCRVTSKTCRDERWVMSRQDYPHDRYPPYCNGPAYALNQRAVSSIINKAATRETHFPMEDAYFTGVLAQGLHLHYYDLGTRMRLYHLSTPPHESLASGKALFVVDSYKNSQGKYTHDDLWEHLVASRNQSGVNN</sequence>
<evidence type="ECO:0000256" key="6">
    <source>
        <dbReference type="ARBA" id="ARBA00022968"/>
    </source>
</evidence>
<dbReference type="EC" id="2.4.1.-" evidence="10"/>
<keyword evidence="5" id="KW-0812">Transmembrane</keyword>
<protein>
    <recommendedName>
        <fullName evidence="10">Hexosyltransferase</fullName>
        <ecNumber evidence="10">2.4.1.-</ecNumber>
    </recommendedName>
</protein>
<evidence type="ECO:0000256" key="10">
    <source>
        <dbReference type="RuleBase" id="RU363063"/>
    </source>
</evidence>
<evidence type="ECO:0000256" key="8">
    <source>
        <dbReference type="ARBA" id="ARBA00023034"/>
    </source>
</evidence>
<keyword evidence="7" id="KW-1133">Transmembrane helix</keyword>